<proteinExistence type="predicted"/>
<feature type="region of interest" description="Disordered" evidence="1">
    <location>
        <begin position="220"/>
        <end position="248"/>
    </location>
</feature>
<feature type="region of interest" description="Disordered" evidence="1">
    <location>
        <begin position="64"/>
        <end position="106"/>
    </location>
</feature>
<reference evidence="2" key="1">
    <citation type="submission" date="2023-06" db="EMBL/GenBank/DDBJ databases">
        <authorList>
            <consortium name="Lawrence Berkeley National Laboratory"/>
            <person name="Ahrendt S."/>
            <person name="Sahu N."/>
            <person name="Indic B."/>
            <person name="Wong-Bajracharya J."/>
            <person name="Merenyi Z."/>
            <person name="Ke H.-M."/>
            <person name="Monk M."/>
            <person name="Kocsube S."/>
            <person name="Drula E."/>
            <person name="Lipzen A."/>
            <person name="Balint B."/>
            <person name="Henrissat B."/>
            <person name="Andreopoulos B."/>
            <person name="Martin F.M."/>
            <person name="Harder C.B."/>
            <person name="Rigling D."/>
            <person name="Ford K.L."/>
            <person name="Foster G.D."/>
            <person name="Pangilinan J."/>
            <person name="Papanicolaou A."/>
            <person name="Barry K."/>
            <person name="LaButti K."/>
            <person name="Viragh M."/>
            <person name="Koriabine M."/>
            <person name="Yan M."/>
            <person name="Riley R."/>
            <person name="Champramary S."/>
            <person name="Plett K.L."/>
            <person name="Tsai I.J."/>
            <person name="Slot J."/>
            <person name="Sipos G."/>
            <person name="Plett J."/>
            <person name="Nagy L.G."/>
            <person name="Grigoriev I.V."/>
        </authorList>
    </citation>
    <scope>NUCLEOTIDE SEQUENCE</scope>
    <source>
        <strain evidence="2">HWK02</strain>
    </source>
</reference>
<evidence type="ECO:0000313" key="2">
    <source>
        <dbReference type="EMBL" id="KAK0484382.1"/>
    </source>
</evidence>
<evidence type="ECO:0000256" key="1">
    <source>
        <dbReference type="SAM" id="MobiDB-lite"/>
    </source>
</evidence>
<keyword evidence="3" id="KW-1185">Reference proteome</keyword>
<organism evidence="2 3">
    <name type="scientific">Armillaria luteobubalina</name>
    <dbReference type="NCBI Taxonomy" id="153913"/>
    <lineage>
        <taxon>Eukaryota</taxon>
        <taxon>Fungi</taxon>
        <taxon>Dikarya</taxon>
        <taxon>Basidiomycota</taxon>
        <taxon>Agaricomycotina</taxon>
        <taxon>Agaricomycetes</taxon>
        <taxon>Agaricomycetidae</taxon>
        <taxon>Agaricales</taxon>
        <taxon>Marasmiineae</taxon>
        <taxon>Physalacriaceae</taxon>
        <taxon>Armillaria</taxon>
    </lineage>
</organism>
<feature type="compositionally biased region" description="Polar residues" evidence="1">
    <location>
        <begin position="67"/>
        <end position="77"/>
    </location>
</feature>
<accession>A0AA39PHL5</accession>
<dbReference type="EMBL" id="JAUEPU010000053">
    <property type="protein sequence ID" value="KAK0484382.1"/>
    <property type="molecule type" value="Genomic_DNA"/>
</dbReference>
<comment type="caution">
    <text evidence="2">The sequence shown here is derived from an EMBL/GenBank/DDBJ whole genome shotgun (WGS) entry which is preliminary data.</text>
</comment>
<feature type="compositionally biased region" description="Basic and acidic residues" evidence="1">
    <location>
        <begin position="220"/>
        <end position="229"/>
    </location>
</feature>
<dbReference type="AlphaFoldDB" id="A0AA39PHL5"/>
<evidence type="ECO:0000313" key="3">
    <source>
        <dbReference type="Proteomes" id="UP001175228"/>
    </source>
</evidence>
<dbReference type="Proteomes" id="UP001175228">
    <property type="component" value="Unassembled WGS sequence"/>
</dbReference>
<feature type="compositionally biased region" description="Low complexity" evidence="1">
    <location>
        <begin position="90"/>
        <end position="100"/>
    </location>
</feature>
<sequence length="248" mass="28301">MPTRYHAQRMHIVSSLDTLLYQLHALSFFLSPSYGLYFAATSCSSSASDQETLIHIPRGRSAYGSGSLPSSMHSVSTHMRRRGRHREGQSSWTSSDSTMSRQNSSCSHSTCSLCVSKCSWYSSRTRYMSSRTQMRPTHCSHPPVPRLYLYPLARLSHSNPRKPASSTLCPHVMEITFSQFLRRLRETPPNNQTNRRDGLPMPNLTPWSLRMRAMRTRTRINLEERRDEETTPVPRTVPGSIDNGHVDE</sequence>
<protein>
    <submittedName>
        <fullName evidence="2">Uncharacterized protein</fullName>
    </submittedName>
</protein>
<name>A0AA39PHL5_9AGAR</name>
<gene>
    <name evidence="2" type="ORF">EDD18DRAFT_1197197</name>
</gene>